<evidence type="ECO:0000313" key="1">
    <source>
        <dbReference type="EMBL" id="TFK74198.1"/>
    </source>
</evidence>
<proteinExistence type="predicted"/>
<sequence length="258" mass="29301">MKRSVEGPGIWVSCVKGKEKQTIGELTEVLDSLIPELWPGHGPDDDVNSENEGDDDNIEAQVAKEMSAMKDRKKDRLFANCPTNTNCVVFISCKPPVDPVELVVHHIKNVLKTGVTRTRYIHRLVPVSGSCVTNLPEMQALCNTLLERFFQQHPGKVFRYKIELRVRNHTTLSRQTIIQNIAQDVPSEHTVDLTNPDMFILVEVFKSVCGISIVEDYYELQKFNVMELANQEKAREANRNPGRVETKSKERNIVDSDE</sequence>
<protein>
    <submittedName>
        <fullName evidence="1">Uncharacterized protein</fullName>
    </submittedName>
</protein>
<gene>
    <name evidence="1" type="ORF">BDN72DRAFT_104731</name>
</gene>
<evidence type="ECO:0000313" key="2">
    <source>
        <dbReference type="Proteomes" id="UP000308600"/>
    </source>
</evidence>
<dbReference type="Proteomes" id="UP000308600">
    <property type="component" value="Unassembled WGS sequence"/>
</dbReference>
<reference evidence="1 2" key="1">
    <citation type="journal article" date="2019" name="Nat. Ecol. Evol.">
        <title>Megaphylogeny resolves global patterns of mushroom evolution.</title>
        <authorList>
            <person name="Varga T."/>
            <person name="Krizsan K."/>
            <person name="Foldi C."/>
            <person name="Dima B."/>
            <person name="Sanchez-Garcia M."/>
            <person name="Sanchez-Ramirez S."/>
            <person name="Szollosi G.J."/>
            <person name="Szarkandi J.G."/>
            <person name="Papp V."/>
            <person name="Albert L."/>
            <person name="Andreopoulos W."/>
            <person name="Angelini C."/>
            <person name="Antonin V."/>
            <person name="Barry K.W."/>
            <person name="Bougher N.L."/>
            <person name="Buchanan P."/>
            <person name="Buyck B."/>
            <person name="Bense V."/>
            <person name="Catcheside P."/>
            <person name="Chovatia M."/>
            <person name="Cooper J."/>
            <person name="Damon W."/>
            <person name="Desjardin D."/>
            <person name="Finy P."/>
            <person name="Geml J."/>
            <person name="Haridas S."/>
            <person name="Hughes K."/>
            <person name="Justo A."/>
            <person name="Karasinski D."/>
            <person name="Kautmanova I."/>
            <person name="Kiss B."/>
            <person name="Kocsube S."/>
            <person name="Kotiranta H."/>
            <person name="LaButti K.M."/>
            <person name="Lechner B.E."/>
            <person name="Liimatainen K."/>
            <person name="Lipzen A."/>
            <person name="Lukacs Z."/>
            <person name="Mihaltcheva S."/>
            <person name="Morgado L.N."/>
            <person name="Niskanen T."/>
            <person name="Noordeloos M.E."/>
            <person name="Ohm R.A."/>
            <person name="Ortiz-Santana B."/>
            <person name="Ovrebo C."/>
            <person name="Racz N."/>
            <person name="Riley R."/>
            <person name="Savchenko A."/>
            <person name="Shiryaev A."/>
            <person name="Soop K."/>
            <person name="Spirin V."/>
            <person name="Szebenyi C."/>
            <person name="Tomsovsky M."/>
            <person name="Tulloss R.E."/>
            <person name="Uehling J."/>
            <person name="Grigoriev I.V."/>
            <person name="Vagvolgyi C."/>
            <person name="Papp T."/>
            <person name="Martin F.M."/>
            <person name="Miettinen O."/>
            <person name="Hibbett D.S."/>
            <person name="Nagy L.G."/>
        </authorList>
    </citation>
    <scope>NUCLEOTIDE SEQUENCE [LARGE SCALE GENOMIC DNA]</scope>
    <source>
        <strain evidence="1 2">NL-1719</strain>
    </source>
</reference>
<organism evidence="1 2">
    <name type="scientific">Pluteus cervinus</name>
    <dbReference type="NCBI Taxonomy" id="181527"/>
    <lineage>
        <taxon>Eukaryota</taxon>
        <taxon>Fungi</taxon>
        <taxon>Dikarya</taxon>
        <taxon>Basidiomycota</taxon>
        <taxon>Agaricomycotina</taxon>
        <taxon>Agaricomycetes</taxon>
        <taxon>Agaricomycetidae</taxon>
        <taxon>Agaricales</taxon>
        <taxon>Pluteineae</taxon>
        <taxon>Pluteaceae</taxon>
        <taxon>Pluteus</taxon>
    </lineage>
</organism>
<accession>A0ACD3B7B3</accession>
<name>A0ACD3B7B3_9AGAR</name>
<dbReference type="EMBL" id="ML208270">
    <property type="protein sequence ID" value="TFK74198.1"/>
    <property type="molecule type" value="Genomic_DNA"/>
</dbReference>
<keyword evidence="2" id="KW-1185">Reference proteome</keyword>